<dbReference type="InterPro" id="IPR017892">
    <property type="entry name" value="Pkinase_C"/>
</dbReference>
<keyword evidence="7 10" id="KW-0067">ATP-binding</keyword>
<evidence type="ECO:0000256" key="1">
    <source>
        <dbReference type="ARBA" id="ARBA00012513"/>
    </source>
</evidence>
<evidence type="ECO:0000313" key="14">
    <source>
        <dbReference type="EMBL" id="WFD42175.1"/>
    </source>
</evidence>
<reference evidence="14" key="1">
    <citation type="submission" date="2023-02" db="EMBL/GenBank/DDBJ databases">
        <title>Mating type loci evolution in Malassezia.</title>
        <authorList>
            <person name="Coelho M.A."/>
        </authorList>
    </citation>
    <scope>NUCLEOTIDE SEQUENCE</scope>
    <source>
        <strain evidence="14">CBS 14136</strain>
    </source>
</reference>
<dbReference type="EMBL" id="CP118375">
    <property type="protein sequence ID" value="WFD42175.1"/>
    <property type="molecule type" value="Genomic_DNA"/>
</dbReference>
<dbReference type="PANTHER" id="PTHR24351">
    <property type="entry name" value="RIBOSOMAL PROTEIN S6 KINASE"/>
    <property type="match status" value="1"/>
</dbReference>
<name>A0AAF0F3N2_9BASI</name>
<dbReference type="Pfam" id="PF00069">
    <property type="entry name" value="Pkinase"/>
    <property type="match status" value="1"/>
</dbReference>
<dbReference type="InterPro" id="IPR000961">
    <property type="entry name" value="AGC-kinase_C"/>
</dbReference>
<evidence type="ECO:0000256" key="3">
    <source>
        <dbReference type="ARBA" id="ARBA00022553"/>
    </source>
</evidence>
<dbReference type="AlphaFoldDB" id="A0AAF0F3N2"/>
<keyword evidence="5 10" id="KW-0547">Nucleotide-binding</keyword>
<proteinExistence type="predicted"/>
<gene>
    <name evidence="14" type="primary">gad8</name>
    <name evidence="14" type="ORF">MPSI1_000814</name>
</gene>
<dbReference type="PROSITE" id="PS51285">
    <property type="entry name" value="AGC_KINASE_CTER"/>
    <property type="match status" value="1"/>
</dbReference>
<keyword evidence="2 14" id="KW-0723">Serine/threonine-protein kinase</keyword>
<dbReference type="FunFam" id="3.30.200.20:FF:000048">
    <property type="entry name" value="Non-specific serine/threonine protein kinase"/>
    <property type="match status" value="1"/>
</dbReference>
<evidence type="ECO:0000256" key="4">
    <source>
        <dbReference type="ARBA" id="ARBA00022679"/>
    </source>
</evidence>
<feature type="domain" description="AGC-kinase C-terminal" evidence="13">
    <location>
        <begin position="510"/>
        <end position="582"/>
    </location>
</feature>
<evidence type="ECO:0000259" key="13">
    <source>
        <dbReference type="PROSITE" id="PS51285"/>
    </source>
</evidence>
<dbReference type="Pfam" id="PF00433">
    <property type="entry name" value="Pkinase_C"/>
    <property type="match status" value="1"/>
</dbReference>
<keyword evidence="6 14" id="KW-0418">Kinase</keyword>
<dbReference type="PROSITE" id="PS50011">
    <property type="entry name" value="PROTEIN_KINASE_DOM"/>
    <property type="match status" value="1"/>
</dbReference>
<dbReference type="FunFam" id="1.10.510.10:FF:000008">
    <property type="entry name" value="Non-specific serine/threonine protein kinase"/>
    <property type="match status" value="1"/>
</dbReference>
<protein>
    <recommendedName>
        <fullName evidence="1">non-specific serine/threonine protein kinase</fullName>
        <ecNumber evidence="1">2.7.11.1</ecNumber>
    </recommendedName>
</protein>
<sequence>MSWRLGRSKLQSTDVELRENSSFAFGPPRGSSPVDRAATPKPSSRESNGQKQTEPKDDLVRLGDASTSSDLLTVSVITARGLSIPSDKVLADKNGHSNSGKSLRERQTHLPYVVLEFDKNEVLILASSGDVSAPQWQFTAYFDISRRTEVSLHVYLRGEAVAPASGPGFSVMGLFGSTDSKRNSASGHGTKPMRELLEGNDVYLGSAKLIPTFESTRSLDTWLPVVGGTGEIHVQLAFKPQQGHSLSIESFELLKVIGKGSFGKVMQVRKRDTNRVYAMKIIRKAHIISRSEVTHTLAERTVLAQVNSPFIVPLKFSFQSPDKLYLGLAFVNGGELFHYLQKEGRFSEERARFYTAELFCALEHLHDFNVIYRDLKPENILLDYTGHIALCDFGLCKLNMGDQETTHTFCGTPEYLAPELLLGQGYTKSVDWWTLGVLLYEMLAGLPPFYSEDVNEMYRKILHDPLTFPPDFQPDARDLLARLLHREAPKRLGYGAHGATDIKNHPFFTKHIDWVQLLAKKVQPPYKPGVRSALDTSNFDPEFTSEPAQDSMVDDSHLISAANQEQFTGFSYNAGAEGMSIGNSWQ</sequence>
<evidence type="ECO:0000256" key="9">
    <source>
        <dbReference type="ARBA" id="ARBA00048679"/>
    </source>
</evidence>
<evidence type="ECO:0000313" key="15">
    <source>
        <dbReference type="Proteomes" id="UP001214628"/>
    </source>
</evidence>
<dbReference type="InterPro" id="IPR000719">
    <property type="entry name" value="Prot_kinase_dom"/>
</dbReference>
<comment type="catalytic activity">
    <reaction evidence="9">
        <text>L-seryl-[protein] + ATP = O-phospho-L-seryl-[protein] + ADP + H(+)</text>
        <dbReference type="Rhea" id="RHEA:17989"/>
        <dbReference type="Rhea" id="RHEA-COMP:9863"/>
        <dbReference type="Rhea" id="RHEA-COMP:11604"/>
        <dbReference type="ChEBI" id="CHEBI:15378"/>
        <dbReference type="ChEBI" id="CHEBI:29999"/>
        <dbReference type="ChEBI" id="CHEBI:30616"/>
        <dbReference type="ChEBI" id="CHEBI:83421"/>
        <dbReference type="ChEBI" id="CHEBI:456216"/>
        <dbReference type="EC" id="2.7.11.1"/>
    </reaction>
</comment>
<dbReference type="SMART" id="SM00220">
    <property type="entry name" value="S_TKc"/>
    <property type="match status" value="1"/>
</dbReference>
<evidence type="ECO:0000256" key="5">
    <source>
        <dbReference type="ARBA" id="ARBA00022741"/>
    </source>
</evidence>
<dbReference type="SMART" id="SM00133">
    <property type="entry name" value="S_TK_X"/>
    <property type="match status" value="1"/>
</dbReference>
<keyword evidence="15" id="KW-1185">Reference proteome</keyword>
<evidence type="ECO:0000256" key="2">
    <source>
        <dbReference type="ARBA" id="ARBA00022527"/>
    </source>
</evidence>
<dbReference type="InterPro" id="IPR011009">
    <property type="entry name" value="Kinase-like_dom_sf"/>
</dbReference>
<feature type="region of interest" description="Disordered" evidence="11">
    <location>
        <begin position="1"/>
        <end position="62"/>
    </location>
</feature>
<dbReference type="PROSITE" id="PS00108">
    <property type="entry name" value="PROTEIN_KINASE_ST"/>
    <property type="match status" value="1"/>
</dbReference>
<dbReference type="SUPFAM" id="SSF56112">
    <property type="entry name" value="Protein kinase-like (PK-like)"/>
    <property type="match status" value="1"/>
</dbReference>
<dbReference type="CDD" id="cd11651">
    <property type="entry name" value="YPK1_N_like"/>
    <property type="match status" value="1"/>
</dbReference>
<dbReference type="EC" id="2.7.11.1" evidence="1"/>
<evidence type="ECO:0000256" key="11">
    <source>
        <dbReference type="SAM" id="MobiDB-lite"/>
    </source>
</evidence>
<evidence type="ECO:0000256" key="7">
    <source>
        <dbReference type="ARBA" id="ARBA00022840"/>
    </source>
</evidence>
<dbReference type="Gene3D" id="3.30.200.20">
    <property type="entry name" value="Phosphorylase Kinase, domain 1"/>
    <property type="match status" value="1"/>
</dbReference>
<dbReference type="InterPro" id="IPR017441">
    <property type="entry name" value="Protein_kinase_ATP_BS"/>
</dbReference>
<dbReference type="GO" id="GO:0004674">
    <property type="term" value="F:protein serine/threonine kinase activity"/>
    <property type="evidence" value="ECO:0007669"/>
    <property type="project" value="UniProtKB-KW"/>
</dbReference>
<comment type="catalytic activity">
    <reaction evidence="8">
        <text>L-threonyl-[protein] + ATP = O-phospho-L-threonyl-[protein] + ADP + H(+)</text>
        <dbReference type="Rhea" id="RHEA:46608"/>
        <dbReference type="Rhea" id="RHEA-COMP:11060"/>
        <dbReference type="Rhea" id="RHEA-COMP:11605"/>
        <dbReference type="ChEBI" id="CHEBI:15378"/>
        <dbReference type="ChEBI" id="CHEBI:30013"/>
        <dbReference type="ChEBI" id="CHEBI:30616"/>
        <dbReference type="ChEBI" id="CHEBI:61977"/>
        <dbReference type="ChEBI" id="CHEBI:456216"/>
        <dbReference type="EC" id="2.7.11.1"/>
    </reaction>
</comment>
<accession>A0AAF0F3N2</accession>
<dbReference type="Proteomes" id="UP001214628">
    <property type="component" value="Chromosome 1"/>
</dbReference>
<evidence type="ECO:0000256" key="10">
    <source>
        <dbReference type="PROSITE-ProRule" id="PRU10141"/>
    </source>
</evidence>
<organism evidence="14 15">
    <name type="scientific">Malassezia psittaci</name>
    <dbReference type="NCBI Taxonomy" id="1821823"/>
    <lineage>
        <taxon>Eukaryota</taxon>
        <taxon>Fungi</taxon>
        <taxon>Dikarya</taxon>
        <taxon>Basidiomycota</taxon>
        <taxon>Ustilaginomycotina</taxon>
        <taxon>Malasseziomycetes</taxon>
        <taxon>Malasseziales</taxon>
        <taxon>Malasseziaceae</taxon>
        <taxon>Malassezia</taxon>
    </lineage>
</organism>
<evidence type="ECO:0000256" key="8">
    <source>
        <dbReference type="ARBA" id="ARBA00047899"/>
    </source>
</evidence>
<dbReference type="InterPro" id="IPR008271">
    <property type="entry name" value="Ser/Thr_kinase_AS"/>
</dbReference>
<evidence type="ECO:0000256" key="6">
    <source>
        <dbReference type="ARBA" id="ARBA00022777"/>
    </source>
</evidence>
<dbReference type="GO" id="GO:0005524">
    <property type="term" value="F:ATP binding"/>
    <property type="evidence" value="ECO:0007669"/>
    <property type="project" value="UniProtKB-UniRule"/>
</dbReference>
<dbReference type="PROSITE" id="PS00107">
    <property type="entry name" value="PROTEIN_KINASE_ATP"/>
    <property type="match status" value="1"/>
</dbReference>
<feature type="domain" description="Protein kinase" evidence="12">
    <location>
        <begin position="251"/>
        <end position="508"/>
    </location>
</feature>
<keyword evidence="4 14" id="KW-0808">Transferase</keyword>
<evidence type="ECO:0000259" key="12">
    <source>
        <dbReference type="PROSITE" id="PS50011"/>
    </source>
</evidence>
<dbReference type="Gene3D" id="1.10.510.10">
    <property type="entry name" value="Transferase(Phosphotransferase) domain 1"/>
    <property type="match status" value="1"/>
</dbReference>
<feature type="binding site" evidence="10">
    <location>
        <position position="284"/>
    </location>
    <ligand>
        <name>ATP</name>
        <dbReference type="ChEBI" id="CHEBI:30616"/>
    </ligand>
</feature>
<keyword evidence="3" id="KW-0597">Phosphoprotein</keyword>
<feature type="compositionally biased region" description="Polar residues" evidence="11">
    <location>
        <begin position="41"/>
        <end position="52"/>
    </location>
</feature>